<name>A0ABP1QD21_9HEXA</name>
<gene>
    <name evidence="3" type="ORF">ODALV1_LOCUS9395</name>
</gene>
<reference evidence="3 4" key="1">
    <citation type="submission" date="2024-08" db="EMBL/GenBank/DDBJ databases">
        <authorList>
            <person name="Cucini C."/>
            <person name="Frati F."/>
        </authorList>
    </citation>
    <scope>NUCLEOTIDE SEQUENCE [LARGE SCALE GENOMIC DNA]</scope>
</reference>
<accession>A0ABP1QD21</accession>
<keyword evidence="1" id="KW-0812">Transmembrane</keyword>
<keyword evidence="1" id="KW-1133">Transmembrane helix</keyword>
<keyword evidence="4" id="KW-1185">Reference proteome</keyword>
<dbReference type="InterPro" id="IPR036282">
    <property type="entry name" value="Glutathione-S-Trfase_C_sf"/>
</dbReference>
<feature type="domain" description="Metaxin glutathione S-transferase" evidence="2">
    <location>
        <begin position="118"/>
        <end position="179"/>
    </location>
</feature>
<dbReference type="InterPro" id="IPR050931">
    <property type="entry name" value="Mito_Protein_Transport_Metaxin"/>
</dbReference>
<evidence type="ECO:0000256" key="1">
    <source>
        <dbReference type="SAM" id="Phobius"/>
    </source>
</evidence>
<feature type="transmembrane region" description="Helical" evidence="1">
    <location>
        <begin position="30"/>
        <end position="51"/>
    </location>
</feature>
<dbReference type="PANTHER" id="PTHR12289:SF41">
    <property type="entry name" value="FAILED AXON CONNECTIONS-RELATED"/>
    <property type="match status" value="1"/>
</dbReference>
<dbReference type="InterPro" id="IPR033468">
    <property type="entry name" value="Metaxin_GST"/>
</dbReference>
<sequence length="193" mass="22315">MIQKFILQLNVGPRQSLLKSAFQLPNMGCIYMYGIAAFGVIVFGYALYSFITDELKRRKLAVALERLVYGDNKRLRKVLGDKLPTLFLMYFRRTVKKRAYDQGIGRHTQKEVTQLMTQNLKSVSIALGNKKYFGGDELCQEDCGIFGVLAQCLWGAPDSPYEELMNNECKNLKEYCLRVKDRVWPDWEDMLCK</sequence>
<organism evidence="3 4">
    <name type="scientific">Orchesella dallaii</name>
    <dbReference type="NCBI Taxonomy" id="48710"/>
    <lineage>
        <taxon>Eukaryota</taxon>
        <taxon>Metazoa</taxon>
        <taxon>Ecdysozoa</taxon>
        <taxon>Arthropoda</taxon>
        <taxon>Hexapoda</taxon>
        <taxon>Collembola</taxon>
        <taxon>Entomobryomorpha</taxon>
        <taxon>Entomobryoidea</taxon>
        <taxon>Orchesellidae</taxon>
        <taxon>Orchesellinae</taxon>
        <taxon>Orchesella</taxon>
    </lineage>
</organism>
<comment type="caution">
    <text evidence="3">The sequence shown here is derived from an EMBL/GenBank/DDBJ whole genome shotgun (WGS) entry which is preliminary data.</text>
</comment>
<protein>
    <recommendedName>
        <fullName evidence="2">Metaxin glutathione S-transferase domain-containing protein</fullName>
    </recommendedName>
</protein>
<dbReference type="PANTHER" id="PTHR12289">
    <property type="entry name" value="METAXIN RELATED"/>
    <property type="match status" value="1"/>
</dbReference>
<evidence type="ECO:0000259" key="2">
    <source>
        <dbReference type="Pfam" id="PF17171"/>
    </source>
</evidence>
<dbReference type="Proteomes" id="UP001642540">
    <property type="component" value="Unassembled WGS sequence"/>
</dbReference>
<evidence type="ECO:0000313" key="3">
    <source>
        <dbReference type="EMBL" id="CAL8096576.1"/>
    </source>
</evidence>
<dbReference type="Pfam" id="PF17171">
    <property type="entry name" value="GST_C_6"/>
    <property type="match status" value="1"/>
</dbReference>
<dbReference type="Gene3D" id="1.20.1050.10">
    <property type="match status" value="1"/>
</dbReference>
<dbReference type="CDD" id="cd03193">
    <property type="entry name" value="GST_C_Metaxin"/>
    <property type="match status" value="1"/>
</dbReference>
<dbReference type="EMBL" id="CAXLJM020000028">
    <property type="protein sequence ID" value="CAL8096576.1"/>
    <property type="molecule type" value="Genomic_DNA"/>
</dbReference>
<keyword evidence="1" id="KW-0472">Membrane</keyword>
<dbReference type="SUPFAM" id="SSF47616">
    <property type="entry name" value="GST C-terminal domain-like"/>
    <property type="match status" value="1"/>
</dbReference>
<proteinExistence type="predicted"/>
<evidence type="ECO:0000313" key="4">
    <source>
        <dbReference type="Proteomes" id="UP001642540"/>
    </source>
</evidence>